<reference evidence="1" key="1">
    <citation type="submission" date="2020-04" db="EMBL/GenBank/DDBJ databases">
        <authorList>
            <person name="Alioto T."/>
            <person name="Alioto T."/>
            <person name="Gomez Garrido J."/>
        </authorList>
    </citation>
    <scope>NUCLEOTIDE SEQUENCE</scope>
    <source>
        <strain evidence="1">A484AB</strain>
    </source>
</reference>
<dbReference type="EMBL" id="CACRXK020010849">
    <property type="protein sequence ID" value="CAB4020226.1"/>
    <property type="molecule type" value="Genomic_DNA"/>
</dbReference>
<comment type="caution">
    <text evidence="1">The sequence shown here is derived from an EMBL/GenBank/DDBJ whole genome shotgun (WGS) entry which is preliminary data.</text>
</comment>
<gene>
    <name evidence="1" type="ORF">PACLA_8A038633</name>
</gene>
<dbReference type="Pfam" id="PF00078">
    <property type="entry name" value="RVT_1"/>
    <property type="match status" value="1"/>
</dbReference>
<proteinExistence type="predicted"/>
<dbReference type="AlphaFoldDB" id="A0A6S7IR96"/>
<evidence type="ECO:0000313" key="2">
    <source>
        <dbReference type="Proteomes" id="UP001152795"/>
    </source>
</evidence>
<accession>A0A6S7IR96</accession>
<keyword evidence="2" id="KW-1185">Reference proteome</keyword>
<dbReference type="PANTHER" id="PTHR33332">
    <property type="entry name" value="REVERSE TRANSCRIPTASE DOMAIN-CONTAINING PROTEIN"/>
    <property type="match status" value="1"/>
</dbReference>
<dbReference type="InterPro" id="IPR000477">
    <property type="entry name" value="RT_dom"/>
</dbReference>
<sequence>MSKAFDKVSHNRSLLRLRDFGFSGNIFKWFQSYLQDRRQRTNDHPWSNIISYSSNFRLKVTQGSILGPLLFLLYEDDLLSSIVSSSIATYADDTKLFKEINCLDDATALQDDLSNFETSSTNAGLSGLQLNTAKCKAPRVTRRRQAIEHPYTVWKTKPSQNMNVIWVYGSPTT</sequence>
<evidence type="ECO:0000313" key="1">
    <source>
        <dbReference type="EMBL" id="CAB4020226.1"/>
    </source>
</evidence>
<organism evidence="1 2">
    <name type="scientific">Paramuricea clavata</name>
    <name type="common">Red gorgonian</name>
    <name type="synonym">Violescent sea-whip</name>
    <dbReference type="NCBI Taxonomy" id="317549"/>
    <lineage>
        <taxon>Eukaryota</taxon>
        <taxon>Metazoa</taxon>
        <taxon>Cnidaria</taxon>
        <taxon>Anthozoa</taxon>
        <taxon>Octocorallia</taxon>
        <taxon>Malacalcyonacea</taxon>
        <taxon>Plexauridae</taxon>
        <taxon>Paramuricea</taxon>
    </lineage>
</organism>
<dbReference type="PROSITE" id="PS50878">
    <property type="entry name" value="RT_POL"/>
    <property type="match status" value="1"/>
</dbReference>
<name>A0A6S7IR96_PARCT</name>
<protein>
    <submittedName>
        <fullName evidence="1">Uncharacterized protein</fullName>
    </submittedName>
</protein>
<dbReference type="Proteomes" id="UP001152795">
    <property type="component" value="Unassembled WGS sequence"/>
</dbReference>